<dbReference type="CDD" id="cd14014">
    <property type="entry name" value="STKc_PknB_like"/>
    <property type="match status" value="1"/>
</dbReference>
<evidence type="ECO:0000259" key="6">
    <source>
        <dbReference type="PROSITE" id="PS50125"/>
    </source>
</evidence>
<evidence type="ECO:0000256" key="1">
    <source>
        <dbReference type="ARBA" id="ARBA00004167"/>
    </source>
</evidence>
<keyword evidence="10" id="KW-1185">Reference proteome</keyword>
<name>A0A8I2KSM4_9GAMM</name>
<dbReference type="Gene3D" id="1.10.510.10">
    <property type="entry name" value="Transferase(Phosphotransferase) domain 1"/>
    <property type="match status" value="1"/>
</dbReference>
<dbReference type="Proteomes" id="UP001304419">
    <property type="component" value="Chromosome 2"/>
</dbReference>
<evidence type="ECO:0000313" key="8">
    <source>
        <dbReference type="EMBL" id="WOX31202.1"/>
    </source>
</evidence>
<dbReference type="NCBIfam" id="TIGR03903">
    <property type="entry name" value="TOMM_kin_cyc"/>
    <property type="match status" value="1"/>
</dbReference>
<protein>
    <submittedName>
        <fullName evidence="7">TOMM system kinase/cyclase fusion protein</fullName>
    </submittedName>
</protein>
<dbReference type="InterPro" id="IPR045269">
    <property type="entry name" value="Atg1-like"/>
</dbReference>
<dbReference type="GO" id="GO:0004674">
    <property type="term" value="F:protein serine/threonine kinase activity"/>
    <property type="evidence" value="ECO:0007669"/>
    <property type="project" value="InterPro"/>
</dbReference>
<dbReference type="GO" id="GO:0035556">
    <property type="term" value="P:intracellular signal transduction"/>
    <property type="evidence" value="ECO:0007669"/>
    <property type="project" value="InterPro"/>
</dbReference>
<proteinExistence type="predicted"/>
<evidence type="ECO:0000256" key="2">
    <source>
        <dbReference type="ARBA" id="ARBA00022741"/>
    </source>
</evidence>
<dbReference type="PROSITE" id="PS00108">
    <property type="entry name" value="PROTEIN_KINASE_ST"/>
    <property type="match status" value="1"/>
</dbReference>
<gene>
    <name evidence="7" type="ORF">F9Y85_20840</name>
    <name evidence="8" type="ORF">R5H13_19875</name>
</gene>
<dbReference type="SUPFAM" id="SSF52540">
    <property type="entry name" value="P-loop containing nucleoside triphosphate hydrolases"/>
    <property type="match status" value="1"/>
</dbReference>
<feature type="domain" description="Protein kinase" evidence="5">
    <location>
        <begin position="20"/>
        <end position="289"/>
    </location>
</feature>
<dbReference type="InterPro" id="IPR023889">
    <property type="entry name" value="TOMM_kin_cyc"/>
</dbReference>
<comment type="subcellular location">
    <subcellularLocation>
        <location evidence="1">Membrane</location>
        <topology evidence="1">Single-pass membrane protein</topology>
    </subcellularLocation>
</comment>
<dbReference type="InterPro" id="IPR027417">
    <property type="entry name" value="P-loop_NTPase"/>
</dbReference>
<dbReference type="EMBL" id="WEIA01000018">
    <property type="protein sequence ID" value="NLR23722.1"/>
    <property type="molecule type" value="Genomic_DNA"/>
</dbReference>
<dbReference type="PROSITE" id="PS00107">
    <property type="entry name" value="PROTEIN_KINASE_ATP"/>
    <property type="match status" value="1"/>
</dbReference>
<sequence>MSLTQFSDSHIVDVFQSDKYQLLEKIGEGGFGKVFKARQINTGQIVALKFLALEPQLEATKKHRYAERFNRETLLCSQLNHPNIVRLLDKGQLNENLMFGVFEYVEGQTLRDYLSQNGAIDSVYATDIMLQVLDALIHAHQQGIIHRDIKPTNIMLSQSGAKTYAKILDFGIGTLAQETRQHDFETITLTQETLGTPSYSAPEQLRGEPASAKSDLYVWGLVFLECLTGVPAVTGTSVASIYHKQLSDVHIPIPSALLGHPLAGLLRRVLNKSALERVITATEAFSELARMNVSNLVGVLNDVKAQHGYDETTVMIRDDDPNHRAIQEYTALTERKQLTVLAVRLSVKALDNQDKDFDVIDTVYKSQRNHFIDIATRYGAYHVGNLADTSLFYFGYPVSSDNDARLSARTALEMISELGKRNALMQEAHRVALNAHIGIHTGVFITYANAVPEGHHANIAAALSREAGERQVLCSAESRSLLDAFSEFNLYGQVQIGPLFELTPVYNLQGERRIEAFGFMRGTKNHHELVGRHLELEQTLSLINNEVEGATRIAHIHSEAGIGKSRLLQEIRANAPQYQHLVAQCLPEHQNNALYPILTLVKYLFNTEQLDAHSANTVFSYVLSNVDSKLDLVQAIPVLLVWLNISLDDEITPSTLSPDEQKQVLFKGLCALLLSNRHGLSKFKLYIIEDIHWADSTTLEFLHHFVGALASGDVLLSTSRQAVPTQLKDLTLVDVCLRKLTEKATEDFIINLFDGRRVSERVLKLLTSRTDGIPLFIEELVNMLKQKALVGDKGGEIDFLAPDKLDQVPTSLRESLQQKLDSLSHAKETAQLAATIGREFEYDLLVAASSLSENQIQNDLNELIANDLIVHQRRVDNDSYIFKHALVRDAAYESVNQTSIRLLHSVVAQTLNSYKSEDYTLRATHHEKALEYTDATVLWKLAAEKSTQLADINSAIQHYTCALNTLTQCTGSYENKLTEILIRNALALHLATTLGYANSSITPHIDRSRALCSELNNPPELYSAFWSIALIQVVKAEHIEGLNTIQQLLEMAKQQNSAALEIAALHLKGGIEWAKGDLLLADKTFTQALALYNYDEHHEYFKSYPFPFDCAISSLPIHAGVSWLMGDYERSDQQRIKADRLTELDDIPAYQVHVYARHAYIGVISRRRDLAEYYAEKVLSLSEKHGFALWLSIGNVIKGWLMCLDHNVSEGLPLVRSGLDAYLLTDSIGHVAWLRTMYGECLLLAEDTQEALEQLDIAINIANEKLDTFYLPEAYRLKSMLCTTESARKEQLKSAKEVAELQGALGYINKYLK</sequence>
<feature type="binding site" evidence="4">
    <location>
        <position position="49"/>
    </location>
    <ligand>
        <name>ATP</name>
        <dbReference type="ChEBI" id="CHEBI:30616"/>
    </ligand>
</feature>
<keyword evidence="3 4" id="KW-0067">ATP-binding</keyword>
<dbReference type="GO" id="GO:0016020">
    <property type="term" value="C:membrane"/>
    <property type="evidence" value="ECO:0007669"/>
    <property type="project" value="UniProtKB-SubCell"/>
</dbReference>
<dbReference type="GO" id="GO:0005737">
    <property type="term" value="C:cytoplasm"/>
    <property type="evidence" value="ECO:0007669"/>
    <property type="project" value="TreeGrafter"/>
</dbReference>
<evidence type="ECO:0000256" key="4">
    <source>
        <dbReference type="PROSITE-ProRule" id="PRU10141"/>
    </source>
</evidence>
<dbReference type="EMBL" id="CP137579">
    <property type="protein sequence ID" value="WOX31202.1"/>
    <property type="molecule type" value="Genomic_DNA"/>
</dbReference>
<dbReference type="InterPro" id="IPR029787">
    <property type="entry name" value="Nucleotide_cyclase"/>
</dbReference>
<dbReference type="InterPro" id="IPR000719">
    <property type="entry name" value="Prot_kinase_dom"/>
</dbReference>
<dbReference type="GO" id="GO:0004016">
    <property type="term" value="F:adenylate cyclase activity"/>
    <property type="evidence" value="ECO:0007669"/>
    <property type="project" value="UniProtKB-ARBA"/>
</dbReference>
<dbReference type="GO" id="GO:0005524">
    <property type="term" value="F:ATP binding"/>
    <property type="evidence" value="ECO:0007669"/>
    <property type="project" value="UniProtKB-UniRule"/>
</dbReference>
<dbReference type="PROSITE" id="PS50011">
    <property type="entry name" value="PROTEIN_KINASE_DOM"/>
    <property type="match status" value="1"/>
</dbReference>
<dbReference type="SUPFAM" id="SSF55073">
    <property type="entry name" value="Nucleotide cyclase"/>
    <property type="match status" value="1"/>
</dbReference>
<dbReference type="Pfam" id="PF00069">
    <property type="entry name" value="Pkinase"/>
    <property type="match status" value="1"/>
</dbReference>
<evidence type="ECO:0000313" key="9">
    <source>
        <dbReference type="Proteomes" id="UP000646877"/>
    </source>
</evidence>
<dbReference type="InterPro" id="IPR001054">
    <property type="entry name" value="A/G_cyclase"/>
</dbReference>
<evidence type="ECO:0000256" key="3">
    <source>
        <dbReference type="ARBA" id="ARBA00022840"/>
    </source>
</evidence>
<dbReference type="InterPro" id="IPR017441">
    <property type="entry name" value="Protein_kinase_ATP_BS"/>
</dbReference>
<evidence type="ECO:0000313" key="10">
    <source>
        <dbReference type="Proteomes" id="UP001304419"/>
    </source>
</evidence>
<dbReference type="InterPro" id="IPR011009">
    <property type="entry name" value="Kinase-like_dom_sf"/>
</dbReference>
<feature type="domain" description="Guanylate cyclase" evidence="6">
    <location>
        <begin position="326"/>
        <end position="464"/>
    </location>
</feature>
<dbReference type="SUPFAM" id="SSF56112">
    <property type="entry name" value="Protein kinase-like (PK-like)"/>
    <property type="match status" value="1"/>
</dbReference>
<dbReference type="Gene3D" id="3.30.70.1230">
    <property type="entry name" value="Nucleotide cyclase"/>
    <property type="match status" value="1"/>
</dbReference>
<evidence type="ECO:0000259" key="5">
    <source>
        <dbReference type="PROSITE" id="PS50011"/>
    </source>
</evidence>
<reference evidence="8 10" key="2">
    <citation type="submission" date="2023-10" db="EMBL/GenBank/DDBJ databases">
        <title>To unveil natural product biosynthetic capacity in Pseudoalteromonas.</title>
        <authorList>
            <person name="Wang J."/>
        </authorList>
    </citation>
    <scope>NUCLEOTIDE SEQUENCE [LARGE SCALE GENOMIC DNA]</scope>
    <source>
        <strain evidence="8 10">DSM 15914</strain>
    </source>
</reference>
<organism evidence="7 9">
    <name type="scientific">Pseudoalteromonas maricaloris</name>
    <dbReference type="NCBI Taxonomy" id="184924"/>
    <lineage>
        <taxon>Bacteria</taxon>
        <taxon>Pseudomonadati</taxon>
        <taxon>Pseudomonadota</taxon>
        <taxon>Gammaproteobacteria</taxon>
        <taxon>Alteromonadales</taxon>
        <taxon>Pseudoalteromonadaceae</taxon>
        <taxon>Pseudoalteromonas</taxon>
    </lineage>
</organism>
<dbReference type="Proteomes" id="UP000646877">
    <property type="component" value="Unassembled WGS sequence"/>
</dbReference>
<keyword evidence="2 4" id="KW-0547">Nucleotide-binding</keyword>
<dbReference type="InterPro" id="IPR041664">
    <property type="entry name" value="AAA_16"/>
</dbReference>
<dbReference type="RefSeq" id="WP_193522483.1">
    <property type="nucleotide sequence ID" value="NZ_CBCSDF010000021.1"/>
</dbReference>
<dbReference type="SMART" id="SM00220">
    <property type="entry name" value="S_TKc"/>
    <property type="match status" value="1"/>
</dbReference>
<keyword evidence="7" id="KW-0808">Transferase</keyword>
<dbReference type="PANTHER" id="PTHR24348">
    <property type="entry name" value="SERINE/THREONINE-PROTEIN KINASE UNC-51-RELATED"/>
    <property type="match status" value="1"/>
</dbReference>
<dbReference type="Pfam" id="PF13191">
    <property type="entry name" value="AAA_16"/>
    <property type="match status" value="1"/>
</dbReference>
<evidence type="ECO:0000313" key="7">
    <source>
        <dbReference type="EMBL" id="NLR23722.1"/>
    </source>
</evidence>
<dbReference type="PROSITE" id="PS50125">
    <property type="entry name" value="GUANYLATE_CYCLASE_2"/>
    <property type="match status" value="1"/>
</dbReference>
<dbReference type="InterPro" id="IPR008271">
    <property type="entry name" value="Ser/Thr_kinase_AS"/>
</dbReference>
<keyword evidence="7" id="KW-0418">Kinase</keyword>
<reference evidence="7" key="1">
    <citation type="submission" date="2019-10" db="EMBL/GenBank/DDBJ databases">
        <authorList>
            <person name="Paulsen S."/>
        </authorList>
    </citation>
    <scope>NUCLEOTIDE SEQUENCE</scope>
    <source>
        <strain evidence="7">LMG 19692</strain>
    </source>
</reference>
<dbReference type="GO" id="GO:0009190">
    <property type="term" value="P:cyclic nucleotide biosynthetic process"/>
    <property type="evidence" value="ECO:0007669"/>
    <property type="project" value="InterPro"/>
</dbReference>
<accession>A0A8I2KSM4</accession>